<feature type="binding site" evidence="12">
    <location>
        <position position="92"/>
    </location>
    <ligand>
        <name>UDP-N-acetyl-alpha-D-glucosamine</name>
        <dbReference type="ChEBI" id="CHEBI:57705"/>
    </ligand>
</feature>
<keyword evidence="4 12" id="KW-0132">Cell division</keyword>
<evidence type="ECO:0000256" key="3">
    <source>
        <dbReference type="ARBA" id="ARBA00022490"/>
    </source>
</evidence>
<evidence type="ECO:0000256" key="7">
    <source>
        <dbReference type="ARBA" id="ARBA00022984"/>
    </source>
</evidence>
<dbReference type="HAMAP" id="MF_00111">
    <property type="entry name" value="MurA"/>
    <property type="match status" value="1"/>
</dbReference>
<dbReference type="Pfam" id="PF00275">
    <property type="entry name" value="EPSP_synthase"/>
    <property type="match status" value="1"/>
</dbReference>
<protein>
    <recommendedName>
        <fullName evidence="12">UDP-N-acetylglucosamine 1-carboxyvinyltransferase</fullName>
        <ecNumber evidence="12">2.5.1.7</ecNumber>
    </recommendedName>
    <alternativeName>
        <fullName evidence="12">Enoylpyruvate transferase</fullName>
    </alternativeName>
    <alternativeName>
        <fullName evidence="12">UDP-N-acetylglucosamine enolpyruvyl transferase</fullName>
        <shortName evidence="12">EPT</shortName>
    </alternativeName>
</protein>
<dbReference type="CDD" id="cd01555">
    <property type="entry name" value="UdpNAET"/>
    <property type="match status" value="1"/>
</dbReference>
<dbReference type="GO" id="GO:0009252">
    <property type="term" value="P:peptidoglycan biosynthetic process"/>
    <property type="evidence" value="ECO:0007669"/>
    <property type="project" value="UniProtKB-UniRule"/>
</dbReference>
<keyword evidence="3 12" id="KW-0963">Cytoplasm</keyword>
<dbReference type="GO" id="GO:0005737">
    <property type="term" value="C:cytoplasm"/>
    <property type="evidence" value="ECO:0007669"/>
    <property type="project" value="UniProtKB-SubCell"/>
</dbReference>
<proteinExistence type="inferred from homology"/>
<dbReference type="EMBL" id="JYNY01000634">
    <property type="protein sequence ID" value="KJJ83227.1"/>
    <property type="molecule type" value="Genomic_DNA"/>
</dbReference>
<dbReference type="InterPro" id="IPR013792">
    <property type="entry name" value="RNA3'P_cycl/enolpyr_Trfase_a/b"/>
</dbReference>
<dbReference type="SUPFAM" id="SSF55205">
    <property type="entry name" value="EPT/RTPC-like"/>
    <property type="match status" value="1"/>
</dbReference>
<dbReference type="InterPro" id="IPR001986">
    <property type="entry name" value="Enolpyruvate_Tfrase_dom"/>
</dbReference>
<dbReference type="PANTHER" id="PTHR43783">
    <property type="entry name" value="UDP-N-ACETYLGLUCOSAMINE 1-CARBOXYVINYLTRANSFERASE"/>
    <property type="match status" value="1"/>
</dbReference>
<evidence type="ECO:0000313" key="14">
    <source>
        <dbReference type="EMBL" id="KJJ83227.1"/>
    </source>
</evidence>
<dbReference type="Gene3D" id="3.65.10.10">
    <property type="entry name" value="Enolpyruvate transferase domain"/>
    <property type="match status" value="2"/>
</dbReference>
<evidence type="ECO:0000256" key="6">
    <source>
        <dbReference type="ARBA" id="ARBA00022960"/>
    </source>
</evidence>
<evidence type="ECO:0000256" key="10">
    <source>
        <dbReference type="ARBA" id="ARBA00038367"/>
    </source>
</evidence>
<comment type="catalytic activity">
    <reaction evidence="11 12">
        <text>phosphoenolpyruvate + UDP-N-acetyl-alpha-D-glucosamine = UDP-N-acetyl-3-O-(1-carboxyvinyl)-alpha-D-glucosamine + phosphate</text>
        <dbReference type="Rhea" id="RHEA:18681"/>
        <dbReference type="ChEBI" id="CHEBI:43474"/>
        <dbReference type="ChEBI" id="CHEBI:57705"/>
        <dbReference type="ChEBI" id="CHEBI:58702"/>
        <dbReference type="ChEBI" id="CHEBI:68483"/>
        <dbReference type="EC" id="2.5.1.7"/>
    </reaction>
</comment>
<comment type="pathway">
    <text evidence="2 12">Cell wall biogenesis; peptidoglycan biosynthesis.</text>
</comment>
<feature type="binding site" evidence="12">
    <location>
        <position position="308"/>
    </location>
    <ligand>
        <name>UDP-N-acetyl-alpha-D-glucosamine</name>
        <dbReference type="ChEBI" id="CHEBI:57705"/>
    </ligand>
</feature>
<keyword evidence="8 12" id="KW-0131">Cell cycle</keyword>
<evidence type="ECO:0000256" key="5">
    <source>
        <dbReference type="ARBA" id="ARBA00022679"/>
    </source>
</evidence>
<dbReference type="InterPro" id="IPR005750">
    <property type="entry name" value="UDP_GlcNAc_COvinyl_MurA"/>
</dbReference>
<evidence type="ECO:0000256" key="12">
    <source>
        <dbReference type="HAMAP-Rule" id="MF_00111"/>
    </source>
</evidence>
<feature type="active site" description="Proton donor" evidence="12">
    <location>
        <position position="116"/>
    </location>
</feature>
<comment type="similarity">
    <text evidence="10 12">Belongs to the EPSP synthase family. MurA subfamily.</text>
</comment>
<dbReference type="NCBIfam" id="TIGR01072">
    <property type="entry name" value="murA"/>
    <property type="match status" value="1"/>
</dbReference>
<dbReference type="PANTHER" id="PTHR43783:SF1">
    <property type="entry name" value="UDP-N-ACETYLGLUCOSAMINE 1-CARBOXYVINYLTRANSFERASE"/>
    <property type="match status" value="1"/>
</dbReference>
<keyword evidence="12" id="KW-0670">Pyruvate</keyword>
<feature type="binding site" evidence="12">
    <location>
        <begin position="121"/>
        <end position="125"/>
    </location>
    <ligand>
        <name>UDP-N-acetyl-alpha-D-glucosamine</name>
        <dbReference type="ChEBI" id="CHEBI:57705"/>
    </ligand>
</feature>
<dbReference type="InterPro" id="IPR036968">
    <property type="entry name" value="Enolpyruvate_Tfrase_sf"/>
</dbReference>
<evidence type="ECO:0000256" key="11">
    <source>
        <dbReference type="ARBA" id="ARBA00047527"/>
    </source>
</evidence>
<name>A0A0F0CJ46_9BACT</name>
<evidence type="ECO:0000256" key="9">
    <source>
        <dbReference type="ARBA" id="ARBA00023316"/>
    </source>
</evidence>
<evidence type="ECO:0000256" key="2">
    <source>
        <dbReference type="ARBA" id="ARBA00004752"/>
    </source>
</evidence>
<comment type="caution">
    <text evidence="12">Lacks conserved residue(s) required for the propagation of feature annotation.</text>
</comment>
<organism evidence="14 15">
    <name type="scientific">Candidatus Omnitrophus magneticus</name>
    <dbReference type="NCBI Taxonomy" id="1609969"/>
    <lineage>
        <taxon>Bacteria</taxon>
        <taxon>Pseudomonadati</taxon>
        <taxon>Candidatus Omnitrophota</taxon>
        <taxon>Candidatus Omnitrophus</taxon>
    </lineage>
</organism>
<evidence type="ECO:0000256" key="8">
    <source>
        <dbReference type="ARBA" id="ARBA00023306"/>
    </source>
</evidence>
<dbReference type="AlphaFoldDB" id="A0A0F0CJ46"/>
<reference evidence="14 15" key="1">
    <citation type="submission" date="2015-02" db="EMBL/GenBank/DDBJ databases">
        <title>Single-cell genomics of uncultivated deep-branching MTB reveals a conserved set of magnetosome genes.</title>
        <authorList>
            <person name="Kolinko S."/>
            <person name="Richter M."/>
            <person name="Glockner F.O."/>
            <person name="Brachmann A."/>
            <person name="Schuler D."/>
        </authorList>
    </citation>
    <scope>NUCLEOTIDE SEQUENCE [LARGE SCALE GENOMIC DNA]</scope>
    <source>
        <strain evidence="14">SKK-01</strain>
    </source>
</reference>
<feature type="modified residue" description="2-(S-cysteinyl)pyruvic acid O-phosphothioketal" evidence="12">
    <location>
        <position position="116"/>
    </location>
</feature>
<evidence type="ECO:0000259" key="13">
    <source>
        <dbReference type="Pfam" id="PF00275"/>
    </source>
</evidence>
<evidence type="ECO:0000256" key="1">
    <source>
        <dbReference type="ARBA" id="ARBA00004496"/>
    </source>
</evidence>
<dbReference type="UniPathway" id="UPA00219"/>
<dbReference type="Proteomes" id="UP000033428">
    <property type="component" value="Unassembled WGS sequence"/>
</dbReference>
<sequence>MDKLLVEGGNVLNGTIPISGAKNASLPILAATILTDEECRIKNVPDLKDVSTMIKILNALGRDARREGDTIIVSAGQIKNHIAPYELVSTMRASIVVLGPLLGRFGEAEVSFPGGCVIGPRPIDLHLKGLRALGVEIEVKSGYILANGKNLKGRKIYLGGHFGSSVLATDNVLMAAVFAEGETIIENSASEPEVEDLARFLIAMGADIKGAGTSTLKVRGVKSLRGTEYSVIPDRIEAGTYMIGALITNGRLYLEHARAEHNLALIDKLREAGGVIDEVDGGLEVYRAGDVINPIDITTLTYPGFPTDLQAQMMSLAAISNGISVITEKIYPDRFIHISELNRMGADIVIEGATAIVKGTNKLSGAPVMASDLRASAALVLAGLVASGQTEIARVYHLDRGYEKLEEKLSAVGAKIWRMKEIK</sequence>
<feature type="binding site" evidence="12">
    <location>
        <begin position="22"/>
        <end position="23"/>
    </location>
    <ligand>
        <name>phosphoenolpyruvate</name>
        <dbReference type="ChEBI" id="CHEBI:58702"/>
    </ligand>
</feature>
<dbReference type="GO" id="GO:0008360">
    <property type="term" value="P:regulation of cell shape"/>
    <property type="evidence" value="ECO:0007669"/>
    <property type="project" value="UniProtKB-KW"/>
</dbReference>
<gene>
    <name evidence="12" type="primary">murA</name>
    <name evidence="14" type="ORF">OMAG_002901</name>
</gene>
<feature type="domain" description="Enolpyruvate transferase" evidence="13">
    <location>
        <begin position="6"/>
        <end position="409"/>
    </location>
</feature>
<accession>A0A0F0CJ46</accession>
<dbReference type="GO" id="GO:0051301">
    <property type="term" value="P:cell division"/>
    <property type="evidence" value="ECO:0007669"/>
    <property type="project" value="UniProtKB-KW"/>
</dbReference>
<dbReference type="GO" id="GO:0019277">
    <property type="term" value="P:UDP-N-acetylgalactosamine biosynthetic process"/>
    <property type="evidence" value="ECO:0007669"/>
    <property type="project" value="InterPro"/>
</dbReference>
<dbReference type="InterPro" id="IPR050068">
    <property type="entry name" value="MurA_subfamily"/>
</dbReference>
<dbReference type="EC" id="2.5.1.7" evidence="12"/>
<keyword evidence="15" id="KW-1185">Reference proteome</keyword>
<evidence type="ECO:0000313" key="15">
    <source>
        <dbReference type="Proteomes" id="UP000033428"/>
    </source>
</evidence>
<dbReference type="GO" id="GO:0071555">
    <property type="term" value="P:cell wall organization"/>
    <property type="evidence" value="ECO:0007669"/>
    <property type="project" value="UniProtKB-KW"/>
</dbReference>
<dbReference type="PATRIC" id="fig|1609969.3.peg.3104"/>
<dbReference type="SMR" id="A0A0F0CJ46"/>
<comment type="subcellular location">
    <subcellularLocation>
        <location evidence="1 12">Cytoplasm</location>
    </subcellularLocation>
</comment>
<keyword evidence="5 12" id="KW-0808">Transferase</keyword>
<dbReference type="FunFam" id="3.65.10.10:FF:000001">
    <property type="entry name" value="UDP-N-acetylglucosamine 1-carboxyvinyltransferase"/>
    <property type="match status" value="1"/>
</dbReference>
<comment type="function">
    <text evidence="12">Cell wall formation. Adds enolpyruvyl to UDP-N-acetylglucosamine.</text>
</comment>
<dbReference type="NCBIfam" id="NF006873">
    <property type="entry name" value="PRK09369.1"/>
    <property type="match status" value="1"/>
</dbReference>
<feature type="binding site" evidence="12">
    <location>
        <position position="330"/>
    </location>
    <ligand>
        <name>UDP-N-acetyl-alpha-D-glucosamine</name>
        <dbReference type="ChEBI" id="CHEBI:57705"/>
    </ligand>
</feature>
<keyword evidence="7 12" id="KW-0573">Peptidoglycan synthesis</keyword>
<dbReference type="GO" id="GO:0008760">
    <property type="term" value="F:UDP-N-acetylglucosamine 1-carboxyvinyltransferase activity"/>
    <property type="evidence" value="ECO:0007669"/>
    <property type="project" value="UniProtKB-UniRule"/>
</dbReference>
<keyword evidence="6 12" id="KW-0133">Cell shape</keyword>
<evidence type="ECO:0000256" key="4">
    <source>
        <dbReference type="ARBA" id="ARBA00022618"/>
    </source>
</evidence>
<comment type="caution">
    <text evidence="14">The sequence shown here is derived from an EMBL/GenBank/DDBJ whole genome shotgun (WGS) entry which is preliminary data.</text>
</comment>
<keyword evidence="9 12" id="KW-0961">Cell wall biogenesis/degradation</keyword>